<reference evidence="2" key="1">
    <citation type="submission" date="2016-12" db="EMBL/GenBank/DDBJ databases">
        <authorList>
            <person name="Rodrigo-Torres L."/>
            <person name="Arahal R.D."/>
            <person name="Lucena T."/>
        </authorList>
    </citation>
    <scope>NUCLEOTIDE SEQUENCE [LARGE SCALE GENOMIC DNA]</scope>
</reference>
<dbReference type="EMBL" id="FRFG01000010">
    <property type="protein sequence ID" value="SHO55016.1"/>
    <property type="molecule type" value="Genomic_DNA"/>
</dbReference>
<dbReference type="Proteomes" id="UP000184600">
    <property type="component" value="Unassembled WGS sequence"/>
</dbReference>
<evidence type="ECO:0000313" key="2">
    <source>
        <dbReference type="Proteomes" id="UP000184600"/>
    </source>
</evidence>
<keyword evidence="2" id="KW-1185">Reference proteome</keyword>
<accession>A0A1M7YR50</accession>
<gene>
    <name evidence="1" type="ORF">VQ7734_00735</name>
</gene>
<dbReference type="AlphaFoldDB" id="A0A1M7YR50"/>
<protein>
    <submittedName>
        <fullName evidence="1">Uncharacterized protein</fullName>
    </submittedName>
</protein>
<name>A0A1M7YR50_9VIBR</name>
<proteinExistence type="predicted"/>
<evidence type="ECO:0000313" key="1">
    <source>
        <dbReference type="EMBL" id="SHO55016.1"/>
    </source>
</evidence>
<dbReference type="STRING" id="1117707.VQ7734_00735"/>
<sequence>MTDKQRLSAAESHELACRVSALGAKQVLDILRQLQGLTLARNARKPEKVPQTH</sequence>
<organism evidence="1 2">
    <name type="scientific">Vibrio quintilis</name>
    <dbReference type="NCBI Taxonomy" id="1117707"/>
    <lineage>
        <taxon>Bacteria</taxon>
        <taxon>Pseudomonadati</taxon>
        <taxon>Pseudomonadota</taxon>
        <taxon>Gammaproteobacteria</taxon>
        <taxon>Vibrionales</taxon>
        <taxon>Vibrionaceae</taxon>
        <taxon>Vibrio</taxon>
    </lineage>
</organism>
<dbReference type="RefSeq" id="WP_200796881.1">
    <property type="nucleotide sequence ID" value="NZ_AP024898.1"/>
</dbReference>